<feature type="compositionally biased region" description="Basic and acidic residues" evidence="1">
    <location>
        <begin position="439"/>
        <end position="452"/>
    </location>
</feature>
<name>X1A9S9_9ZZZZ</name>
<comment type="caution">
    <text evidence="2">The sequence shown here is derived from an EMBL/GenBank/DDBJ whole genome shotgun (WGS) entry which is preliminary data.</text>
</comment>
<evidence type="ECO:0008006" key="3">
    <source>
        <dbReference type="Google" id="ProtNLM"/>
    </source>
</evidence>
<gene>
    <name evidence="2" type="ORF">S01H4_01497</name>
</gene>
<organism evidence="2">
    <name type="scientific">marine sediment metagenome</name>
    <dbReference type="NCBI Taxonomy" id="412755"/>
    <lineage>
        <taxon>unclassified sequences</taxon>
        <taxon>metagenomes</taxon>
        <taxon>ecological metagenomes</taxon>
    </lineage>
</organism>
<accession>X1A9S9</accession>
<sequence>MNIGEILEKYESDFSKLTTILCKDPVERKVEDYTKQYEGEHDILDRPVKTIGKGKTLKSVPQAKLVIRYQKKIVNMAVSFLFGEPAKLILDNKEDKYRETFDLINNVWDKNKLDYFNKKLARRLFVETKVAELWYVIIDNDDVKHIKVALLCNQNGDEIYSHFDNNGDLDAFTRRYKLGGADEETYEHVDIYTAENFFFGIKKENWQVEKKNNLYGKIPVIYYVQAEPEWADVQSEIDRIEMLVSKFADTNDYFGAPIIKLKGKIINPPEKGEIGKTLQFEGEVGKEGKIEYGDADYLTWKHAPEATELEYKTLKDIIYSITSTPDLSFDNVQGLTKTSGEALKFLFMDSILKAKDKEEIFGEGLTRRINLLKAILSVTDVKSKKNLEEMDISIQFGDILPQSVMEMVKSLSTARGGEAIMSRDEAVRQNPLVSDAEEDIKRMEEEKEKTSKLGESYEA</sequence>
<dbReference type="AlphaFoldDB" id="X1A9S9"/>
<dbReference type="EMBL" id="BART01000274">
    <property type="protein sequence ID" value="GAG69438.1"/>
    <property type="molecule type" value="Genomic_DNA"/>
</dbReference>
<feature type="region of interest" description="Disordered" evidence="1">
    <location>
        <begin position="422"/>
        <end position="459"/>
    </location>
</feature>
<protein>
    <recommendedName>
        <fullName evidence="3">Phage portal protein</fullName>
    </recommendedName>
</protein>
<evidence type="ECO:0000313" key="2">
    <source>
        <dbReference type="EMBL" id="GAG69438.1"/>
    </source>
</evidence>
<dbReference type="InterPro" id="IPR021145">
    <property type="entry name" value="Portal_protein_SPP1_Gp6-like"/>
</dbReference>
<evidence type="ECO:0000256" key="1">
    <source>
        <dbReference type="SAM" id="MobiDB-lite"/>
    </source>
</evidence>
<dbReference type="Pfam" id="PF05133">
    <property type="entry name" value="SPP1_portal"/>
    <property type="match status" value="1"/>
</dbReference>
<proteinExistence type="predicted"/>
<reference evidence="2" key="1">
    <citation type="journal article" date="2014" name="Front. Microbiol.">
        <title>High frequency of phylogenetically diverse reductive dehalogenase-homologous genes in deep subseafloor sedimentary metagenomes.</title>
        <authorList>
            <person name="Kawai M."/>
            <person name="Futagami T."/>
            <person name="Toyoda A."/>
            <person name="Takaki Y."/>
            <person name="Nishi S."/>
            <person name="Hori S."/>
            <person name="Arai W."/>
            <person name="Tsubouchi T."/>
            <person name="Morono Y."/>
            <person name="Uchiyama I."/>
            <person name="Ito T."/>
            <person name="Fujiyama A."/>
            <person name="Inagaki F."/>
            <person name="Takami H."/>
        </authorList>
    </citation>
    <scope>NUCLEOTIDE SEQUENCE</scope>
    <source>
        <strain evidence="2">Expedition CK06-06</strain>
    </source>
</reference>